<organism evidence="1 2">
    <name type="scientific">Coprinellus micaceus</name>
    <name type="common">Glistening ink-cap mushroom</name>
    <name type="synonym">Coprinus micaceus</name>
    <dbReference type="NCBI Taxonomy" id="71717"/>
    <lineage>
        <taxon>Eukaryota</taxon>
        <taxon>Fungi</taxon>
        <taxon>Dikarya</taxon>
        <taxon>Basidiomycota</taxon>
        <taxon>Agaricomycotina</taxon>
        <taxon>Agaricomycetes</taxon>
        <taxon>Agaricomycetidae</taxon>
        <taxon>Agaricales</taxon>
        <taxon>Agaricineae</taxon>
        <taxon>Psathyrellaceae</taxon>
        <taxon>Coprinellus</taxon>
    </lineage>
</organism>
<reference evidence="1 2" key="1">
    <citation type="journal article" date="2019" name="Nat. Ecol. Evol.">
        <title>Megaphylogeny resolves global patterns of mushroom evolution.</title>
        <authorList>
            <person name="Varga T."/>
            <person name="Krizsan K."/>
            <person name="Foldi C."/>
            <person name="Dima B."/>
            <person name="Sanchez-Garcia M."/>
            <person name="Sanchez-Ramirez S."/>
            <person name="Szollosi G.J."/>
            <person name="Szarkandi J.G."/>
            <person name="Papp V."/>
            <person name="Albert L."/>
            <person name="Andreopoulos W."/>
            <person name="Angelini C."/>
            <person name="Antonin V."/>
            <person name="Barry K.W."/>
            <person name="Bougher N.L."/>
            <person name="Buchanan P."/>
            <person name="Buyck B."/>
            <person name="Bense V."/>
            <person name="Catcheside P."/>
            <person name="Chovatia M."/>
            <person name="Cooper J."/>
            <person name="Damon W."/>
            <person name="Desjardin D."/>
            <person name="Finy P."/>
            <person name="Geml J."/>
            <person name="Haridas S."/>
            <person name="Hughes K."/>
            <person name="Justo A."/>
            <person name="Karasinski D."/>
            <person name="Kautmanova I."/>
            <person name="Kiss B."/>
            <person name="Kocsube S."/>
            <person name="Kotiranta H."/>
            <person name="LaButti K.M."/>
            <person name="Lechner B.E."/>
            <person name="Liimatainen K."/>
            <person name="Lipzen A."/>
            <person name="Lukacs Z."/>
            <person name="Mihaltcheva S."/>
            <person name="Morgado L.N."/>
            <person name="Niskanen T."/>
            <person name="Noordeloos M.E."/>
            <person name="Ohm R.A."/>
            <person name="Ortiz-Santana B."/>
            <person name="Ovrebo C."/>
            <person name="Racz N."/>
            <person name="Riley R."/>
            <person name="Savchenko A."/>
            <person name="Shiryaev A."/>
            <person name="Soop K."/>
            <person name="Spirin V."/>
            <person name="Szebenyi C."/>
            <person name="Tomsovsky M."/>
            <person name="Tulloss R.E."/>
            <person name="Uehling J."/>
            <person name="Grigoriev I.V."/>
            <person name="Vagvolgyi C."/>
            <person name="Papp T."/>
            <person name="Martin F.M."/>
            <person name="Miettinen O."/>
            <person name="Hibbett D.S."/>
            <person name="Nagy L.G."/>
        </authorList>
    </citation>
    <scope>NUCLEOTIDE SEQUENCE [LARGE SCALE GENOMIC DNA]</scope>
    <source>
        <strain evidence="1 2">FP101781</strain>
    </source>
</reference>
<accession>A0A4Y7SQS3</accession>
<dbReference type="InterPro" id="IPR041078">
    <property type="entry name" value="Plavaka"/>
</dbReference>
<dbReference type="Proteomes" id="UP000298030">
    <property type="component" value="Unassembled WGS sequence"/>
</dbReference>
<name>A0A4Y7SQS3_COPMI</name>
<proteinExistence type="predicted"/>
<comment type="caution">
    <text evidence="1">The sequence shown here is derived from an EMBL/GenBank/DDBJ whole genome shotgun (WGS) entry which is preliminary data.</text>
</comment>
<gene>
    <name evidence="1" type="ORF">FA13DRAFT_1577104</name>
</gene>
<keyword evidence="2" id="KW-1185">Reference proteome</keyword>
<evidence type="ECO:0000313" key="2">
    <source>
        <dbReference type="Proteomes" id="UP000298030"/>
    </source>
</evidence>
<dbReference type="EMBL" id="QPFP01000071">
    <property type="protein sequence ID" value="TEB23984.1"/>
    <property type="molecule type" value="Genomic_DNA"/>
</dbReference>
<sequence length="449" mass="51726">LEWQATGSELKSDGELDRLVNHYLTHPRFKLLDLAGFSAQKAGRQSDKMEVEAKLPLLNDFLETEVPIELPSGSSQIPPRTFHIPGLHYRPILALLKAAFAHPLAAQYHFSPFKLFHTSPHDQKTHRVHSEVYDSDAFIEEHDHIQRAKNPPEDPNCKREKVVAAIMLWSDSTHLANFGTAKLWPVYMFLGNLSKYVRALPNSGACQHVAYIPSLPDSLQDDLSQWHSKFSAKSHRADLMTHCRRELMHGIWRILLSDEEFLHAYKYGIVIKCIDGIERRVFPRIFTYSADYPEKQVLVSILIHFTTDIDFTRVLLATIRDKGLCGCPRCLIPKEKFQFMGRVRDLHLRVAQSRTFLWERVDVARFFIYKRGHGIKSARVEDLLKETSSVPTVNAFVENLGRDFPLARMMVPDFMHEFELGVWKLLFAHLIRLLYAVSPDGSKVLELDY</sequence>
<dbReference type="AlphaFoldDB" id="A0A4Y7SQS3"/>
<feature type="non-terminal residue" evidence="1">
    <location>
        <position position="449"/>
    </location>
</feature>
<protein>
    <submittedName>
        <fullName evidence="1">Uncharacterized protein</fullName>
    </submittedName>
</protein>
<dbReference type="OrthoDB" id="3208495at2759"/>
<dbReference type="Pfam" id="PF18759">
    <property type="entry name" value="Plavaka"/>
    <property type="match status" value="1"/>
</dbReference>
<feature type="non-terminal residue" evidence="1">
    <location>
        <position position="1"/>
    </location>
</feature>
<dbReference type="STRING" id="71717.A0A4Y7SQS3"/>
<evidence type="ECO:0000313" key="1">
    <source>
        <dbReference type="EMBL" id="TEB23984.1"/>
    </source>
</evidence>